<dbReference type="Gene3D" id="3.90.1140.10">
    <property type="entry name" value="Cyclic phosphodiesterase"/>
    <property type="match status" value="1"/>
</dbReference>
<evidence type="ECO:0000313" key="2">
    <source>
        <dbReference type="Proteomes" id="UP001595818"/>
    </source>
</evidence>
<accession>A0ABV9SWE5</accession>
<sequence>METHTPTPDGKVPFEYLLIISPDQDVFEKLVNIKQHFKEAYQCRFAAHLKPHITLVRFFQLEEREPLIKEKFQNLSNGVSPIQIELDGFGQFPTHTVFADVKTQEPIKNIVDGIKSQFQELLRLGKKFTPHFSTKPHMTIARRMTEEQFRRAWEDWQDQPLHAAFLADEMVLLKKQWTQEGRPIGPYTIAGTFPFRGKTGGGTAE</sequence>
<dbReference type="Proteomes" id="UP001595818">
    <property type="component" value="Unassembled WGS sequence"/>
</dbReference>
<comment type="caution">
    <text evidence="1">The sequence shown here is derived from an EMBL/GenBank/DDBJ whole genome shotgun (WGS) entry which is preliminary data.</text>
</comment>
<organism evidence="1 2">
    <name type="scientific">Negadavirga shengliensis</name>
    <dbReference type="NCBI Taxonomy" id="1389218"/>
    <lineage>
        <taxon>Bacteria</taxon>
        <taxon>Pseudomonadati</taxon>
        <taxon>Bacteroidota</taxon>
        <taxon>Cytophagia</taxon>
        <taxon>Cytophagales</taxon>
        <taxon>Cyclobacteriaceae</taxon>
        <taxon>Negadavirga</taxon>
    </lineage>
</organism>
<dbReference type="EMBL" id="JBHSJJ010000001">
    <property type="protein sequence ID" value="MFC4870636.1"/>
    <property type="molecule type" value="Genomic_DNA"/>
</dbReference>
<dbReference type="PANTHER" id="PTHR40037:SF1">
    <property type="entry name" value="PHOSPHOESTERASE SAOUHSC_00951-RELATED"/>
    <property type="match status" value="1"/>
</dbReference>
<dbReference type="InterPro" id="IPR050580">
    <property type="entry name" value="2H_phosphoesterase_YjcG-like"/>
</dbReference>
<dbReference type="InterPro" id="IPR009097">
    <property type="entry name" value="Cyclic_Pdiesterase"/>
</dbReference>
<dbReference type="SUPFAM" id="SSF55144">
    <property type="entry name" value="LigT-like"/>
    <property type="match status" value="1"/>
</dbReference>
<keyword evidence="2" id="KW-1185">Reference proteome</keyword>
<gene>
    <name evidence="1" type="ORF">ACFPFU_02985</name>
</gene>
<dbReference type="RefSeq" id="WP_377061339.1">
    <property type="nucleotide sequence ID" value="NZ_JBHSJJ010000001.1"/>
</dbReference>
<reference evidence="2" key="1">
    <citation type="journal article" date="2019" name="Int. J. Syst. Evol. Microbiol.">
        <title>The Global Catalogue of Microorganisms (GCM) 10K type strain sequencing project: providing services to taxonomists for standard genome sequencing and annotation.</title>
        <authorList>
            <consortium name="The Broad Institute Genomics Platform"/>
            <consortium name="The Broad Institute Genome Sequencing Center for Infectious Disease"/>
            <person name="Wu L."/>
            <person name="Ma J."/>
        </authorList>
    </citation>
    <scope>NUCLEOTIDE SEQUENCE [LARGE SCALE GENOMIC DNA]</scope>
    <source>
        <strain evidence="2">CGMCC 4.7466</strain>
    </source>
</reference>
<name>A0ABV9SWE5_9BACT</name>
<protein>
    <submittedName>
        <fullName evidence="1">2'-5' RNA ligase family protein</fullName>
    </submittedName>
</protein>
<proteinExistence type="predicted"/>
<dbReference type="PANTHER" id="PTHR40037">
    <property type="entry name" value="PHOSPHOESTERASE YJCG-RELATED"/>
    <property type="match status" value="1"/>
</dbReference>
<dbReference type="Pfam" id="PF13563">
    <property type="entry name" value="2_5_RNA_ligase2"/>
    <property type="match status" value="1"/>
</dbReference>
<keyword evidence="1" id="KW-0436">Ligase</keyword>
<evidence type="ECO:0000313" key="1">
    <source>
        <dbReference type="EMBL" id="MFC4870636.1"/>
    </source>
</evidence>
<dbReference type="GO" id="GO:0016874">
    <property type="term" value="F:ligase activity"/>
    <property type="evidence" value="ECO:0007669"/>
    <property type="project" value="UniProtKB-KW"/>
</dbReference>